<dbReference type="Pfam" id="PF07228">
    <property type="entry name" value="SpoIIE"/>
    <property type="match status" value="1"/>
</dbReference>
<proteinExistence type="predicted"/>
<dbReference type="SMART" id="SM00448">
    <property type="entry name" value="REC"/>
    <property type="match status" value="1"/>
</dbReference>
<dbReference type="Gene3D" id="3.40.50.2300">
    <property type="match status" value="1"/>
</dbReference>
<dbReference type="Pfam" id="PF00072">
    <property type="entry name" value="Response_reg"/>
    <property type="match status" value="1"/>
</dbReference>
<evidence type="ECO:0000256" key="2">
    <source>
        <dbReference type="PROSITE-ProRule" id="PRU00169"/>
    </source>
</evidence>
<name>A0A1B2HNT7_9PSEU</name>
<keyword evidence="5" id="KW-1185">Reference proteome</keyword>
<dbReference type="OrthoDB" id="5181538at2"/>
<dbReference type="STRING" id="1586287.BBK82_28340"/>
<dbReference type="KEGG" id="led:BBK82_28340"/>
<evidence type="ECO:0000313" key="5">
    <source>
        <dbReference type="Proteomes" id="UP000093053"/>
    </source>
</evidence>
<dbReference type="GO" id="GO:0000160">
    <property type="term" value="P:phosphorelay signal transduction system"/>
    <property type="evidence" value="ECO:0007669"/>
    <property type="project" value="InterPro"/>
</dbReference>
<dbReference type="AlphaFoldDB" id="A0A1B2HNT7"/>
<dbReference type="Proteomes" id="UP000093053">
    <property type="component" value="Chromosome"/>
</dbReference>
<dbReference type="SMART" id="SM00331">
    <property type="entry name" value="PP2C_SIG"/>
    <property type="match status" value="1"/>
</dbReference>
<evidence type="ECO:0000256" key="1">
    <source>
        <dbReference type="ARBA" id="ARBA00022801"/>
    </source>
</evidence>
<dbReference type="InterPro" id="IPR052016">
    <property type="entry name" value="Bact_Sigma-Reg"/>
</dbReference>
<dbReference type="InterPro" id="IPR001932">
    <property type="entry name" value="PPM-type_phosphatase-like_dom"/>
</dbReference>
<feature type="domain" description="Response regulatory" evidence="3">
    <location>
        <begin position="14"/>
        <end position="128"/>
    </location>
</feature>
<gene>
    <name evidence="4" type="ORF">BBK82_28340</name>
</gene>
<dbReference type="InterPro" id="IPR001789">
    <property type="entry name" value="Sig_transdc_resp-reg_receiver"/>
</dbReference>
<organism evidence="4 5">
    <name type="scientific">Lentzea guizhouensis</name>
    <dbReference type="NCBI Taxonomy" id="1586287"/>
    <lineage>
        <taxon>Bacteria</taxon>
        <taxon>Bacillati</taxon>
        <taxon>Actinomycetota</taxon>
        <taxon>Actinomycetes</taxon>
        <taxon>Pseudonocardiales</taxon>
        <taxon>Pseudonocardiaceae</taxon>
        <taxon>Lentzea</taxon>
    </lineage>
</organism>
<dbReference type="SUPFAM" id="SSF52172">
    <property type="entry name" value="CheY-like"/>
    <property type="match status" value="1"/>
</dbReference>
<dbReference type="InterPro" id="IPR036457">
    <property type="entry name" value="PPM-type-like_dom_sf"/>
</dbReference>
<evidence type="ECO:0000313" key="4">
    <source>
        <dbReference type="EMBL" id="ANZ39379.1"/>
    </source>
</evidence>
<protein>
    <submittedName>
        <fullName evidence="4">Serine/threonine protein phosphatase</fullName>
    </submittedName>
</protein>
<dbReference type="CDD" id="cd00156">
    <property type="entry name" value="REC"/>
    <property type="match status" value="1"/>
</dbReference>
<dbReference type="PROSITE" id="PS50110">
    <property type="entry name" value="RESPONSE_REGULATORY"/>
    <property type="match status" value="1"/>
</dbReference>
<reference evidence="4 5" key="1">
    <citation type="submission" date="2016-07" db="EMBL/GenBank/DDBJ databases">
        <title>Complete genome sequence of the Lentzea guizhouensis DHS C013.</title>
        <authorList>
            <person name="Cao C."/>
        </authorList>
    </citation>
    <scope>NUCLEOTIDE SEQUENCE [LARGE SCALE GENOMIC DNA]</scope>
    <source>
        <strain evidence="4 5">DHS C013</strain>
    </source>
</reference>
<dbReference type="Gene3D" id="3.60.40.10">
    <property type="entry name" value="PPM-type phosphatase domain"/>
    <property type="match status" value="1"/>
</dbReference>
<feature type="modified residue" description="4-aspartylphosphate" evidence="2">
    <location>
        <position position="63"/>
    </location>
</feature>
<evidence type="ECO:0000259" key="3">
    <source>
        <dbReference type="PROSITE" id="PS50110"/>
    </source>
</evidence>
<dbReference type="InterPro" id="IPR011006">
    <property type="entry name" value="CheY-like_superfamily"/>
</dbReference>
<dbReference type="GO" id="GO:0016791">
    <property type="term" value="F:phosphatase activity"/>
    <property type="evidence" value="ECO:0007669"/>
    <property type="project" value="TreeGrafter"/>
</dbReference>
<dbReference type="EMBL" id="CP016793">
    <property type="protein sequence ID" value="ANZ39379.1"/>
    <property type="molecule type" value="Genomic_DNA"/>
</dbReference>
<dbReference type="PANTHER" id="PTHR43156:SF2">
    <property type="entry name" value="STAGE II SPORULATION PROTEIN E"/>
    <property type="match status" value="1"/>
</dbReference>
<sequence>MTLKSDAMRTKTVRVLLVEDDDGDALLVEALLDEANAPFIITRARTLAEAETLLADAECVLLDLGLPDSQGSDGLHRLLKKPGAPAILVLTGLDDEREGIDAVAAGAEDYLVKGQVDGELLLRGVRYAVERRRADDAQRKLREATLVAQERSRLERGLLPPPLLKGSDLDLEVRYQPGGQRMLLGGDFYDAVGLPDGTVHAIIGDVCGHGPDEAALGVCLRIAWRALVLAGAPPEKVLRTLDQVLVAERHGEGIFTTACMVTVAPDRRSARYFLAGHPEPLLVVGEQIVDLPQSKIGVPLGVLPDYAWTGVDVPLQPGWSLVCYTDGLIEGRVPDDTDRLGVERLCEIVQDQLQHDTTGWLDPVIAEVTRLNGGELDDDMAVLLLKDPR</sequence>
<accession>A0A1B2HNT7</accession>
<dbReference type="PANTHER" id="PTHR43156">
    <property type="entry name" value="STAGE II SPORULATION PROTEIN E-RELATED"/>
    <property type="match status" value="1"/>
</dbReference>
<keyword evidence="2" id="KW-0597">Phosphoprotein</keyword>
<keyword evidence="1" id="KW-0378">Hydrolase</keyword>